<evidence type="ECO:0000313" key="4">
    <source>
        <dbReference type="Proteomes" id="UP000280434"/>
    </source>
</evidence>
<dbReference type="AlphaFoldDB" id="A0A494XD26"/>
<comment type="caution">
    <text evidence="3">The sequence shown here is derived from an EMBL/GenBank/DDBJ whole genome shotgun (WGS) entry which is preliminary data.</text>
</comment>
<protein>
    <recommendedName>
        <fullName evidence="5">Lipoprotein</fullName>
    </recommendedName>
</protein>
<evidence type="ECO:0008006" key="5">
    <source>
        <dbReference type="Google" id="ProtNLM"/>
    </source>
</evidence>
<feature type="signal peptide" evidence="2">
    <location>
        <begin position="1"/>
        <end position="19"/>
    </location>
</feature>
<evidence type="ECO:0000313" key="3">
    <source>
        <dbReference type="EMBL" id="RKP45493.1"/>
    </source>
</evidence>
<dbReference type="OrthoDB" id="9108475at2"/>
<organism evidence="3 4">
    <name type="scientific">Trinickia fusca</name>
    <dbReference type="NCBI Taxonomy" id="2419777"/>
    <lineage>
        <taxon>Bacteria</taxon>
        <taxon>Pseudomonadati</taxon>
        <taxon>Pseudomonadota</taxon>
        <taxon>Betaproteobacteria</taxon>
        <taxon>Burkholderiales</taxon>
        <taxon>Burkholderiaceae</taxon>
        <taxon>Trinickia</taxon>
    </lineage>
</organism>
<accession>A0A494XD26</accession>
<gene>
    <name evidence="3" type="ORF">D7S89_19220</name>
</gene>
<dbReference type="Proteomes" id="UP000280434">
    <property type="component" value="Unassembled WGS sequence"/>
</dbReference>
<feature type="chain" id="PRO_5019839959" description="Lipoprotein" evidence="2">
    <location>
        <begin position="20"/>
        <end position="148"/>
    </location>
</feature>
<feature type="region of interest" description="Disordered" evidence="1">
    <location>
        <begin position="128"/>
        <end position="148"/>
    </location>
</feature>
<dbReference type="RefSeq" id="WP_121279966.1">
    <property type="nucleotide sequence ID" value="NZ_RBZV01000009.1"/>
</dbReference>
<evidence type="ECO:0000256" key="1">
    <source>
        <dbReference type="SAM" id="MobiDB-lite"/>
    </source>
</evidence>
<evidence type="ECO:0000256" key="2">
    <source>
        <dbReference type="SAM" id="SignalP"/>
    </source>
</evidence>
<keyword evidence="2" id="KW-0732">Signal</keyword>
<dbReference type="EMBL" id="RBZV01000009">
    <property type="protein sequence ID" value="RKP45493.1"/>
    <property type="molecule type" value="Genomic_DNA"/>
</dbReference>
<sequence length="148" mass="15604">MKTKCWAAMSCCALVAACAPPPTTQVSPETMQIATAPLVCKDADECALWWRRAHDWVSHHASYKLRSETDTLIETAGPAGGSGKLAYEITKTPGGDGSATIGFAARCDSMLGCDPNPWKAGADFKLYVRSGTEPPPGEPGEASPPPPR</sequence>
<keyword evidence="4" id="KW-1185">Reference proteome</keyword>
<feature type="compositionally biased region" description="Pro residues" evidence="1">
    <location>
        <begin position="133"/>
        <end position="148"/>
    </location>
</feature>
<dbReference type="PROSITE" id="PS51257">
    <property type="entry name" value="PROKAR_LIPOPROTEIN"/>
    <property type="match status" value="1"/>
</dbReference>
<name>A0A494XD26_9BURK</name>
<reference evidence="3 4" key="1">
    <citation type="submission" date="2018-10" db="EMBL/GenBank/DDBJ databases">
        <title>Paraburkholderia sp. 7MK8-2, isolated from soil.</title>
        <authorList>
            <person name="Gao Z.-H."/>
            <person name="Qiu L.-H."/>
        </authorList>
    </citation>
    <scope>NUCLEOTIDE SEQUENCE [LARGE SCALE GENOMIC DNA]</scope>
    <source>
        <strain evidence="3 4">7MK8-2</strain>
    </source>
</reference>
<proteinExistence type="predicted"/>